<feature type="coiled-coil region" evidence="5">
    <location>
        <begin position="327"/>
        <end position="354"/>
    </location>
</feature>
<keyword evidence="4" id="KW-0902">Two-component regulatory system</keyword>
<name>A0ABW9FQW5_9NOCA</name>
<keyword evidence="5" id="KW-0175">Coiled coil</keyword>
<sequence length="512" mass="56600">MPDQSGAYELTSADYERLVGSLRYCVLVHDAVTKDILWANRAASELLEFTVEELRPLKAPDMSVRADCYRRSAGRQWLQDAVDNGVAVIEWGYRSKSGREILTEAIAIRVELTGRTVVMVQFRDIEQEAMMRRELTRTEADLNRTEARLAAFLRNMAEGILVLDDDSRISYASEAAAKLLDVPVELLIGVRFTRFCRGGSSRERVERSLARASADGESQGLRYEVELASGERRWHSGSCQHISIENDLSGHLLLFHDVTEHVRTEEEHRRDAQYLNYLARYNAMGDMAMAIAHELAQPLAAATNFIAGTQGRLALGDPGLGDVTWGLQEARKQLDRANQIVRSLREYVTQLEESLQVVDLNEIVEECADFVDIRARQKGVCVEYVCSAEPVAVECERVLTGQVLLNLCFNAIDEMSAQSGEGGTVRVRTTASGAEGVVSVEDEGKGLSHIPDGRVFDGAFSSKATGHGIGLALSHRIISRQGGSLTATEREPQGAVFTFTLPRVTAPDRPRT</sequence>
<dbReference type="Proteomes" id="UP001629744">
    <property type="component" value="Unassembled WGS sequence"/>
</dbReference>
<accession>A0ABW9FQW5</accession>
<feature type="domain" description="PAS" evidence="7">
    <location>
        <begin position="145"/>
        <end position="189"/>
    </location>
</feature>
<comment type="catalytic activity">
    <reaction evidence="1">
        <text>ATP + protein L-histidine = ADP + protein N-phospho-L-histidine.</text>
        <dbReference type="EC" id="2.7.13.3"/>
    </reaction>
</comment>
<evidence type="ECO:0000256" key="2">
    <source>
        <dbReference type="ARBA" id="ARBA00012438"/>
    </source>
</evidence>
<proteinExistence type="predicted"/>
<dbReference type="Gene3D" id="3.30.565.10">
    <property type="entry name" value="Histidine kinase-like ATPase, C-terminal domain"/>
    <property type="match status" value="1"/>
</dbReference>
<feature type="coiled-coil region" evidence="5">
    <location>
        <begin position="128"/>
        <end position="155"/>
    </location>
</feature>
<reference evidence="8 9" key="1">
    <citation type="submission" date="2023-11" db="EMBL/GenBank/DDBJ databases">
        <authorList>
            <person name="Val-Calvo J."/>
            <person name="Scortti M."/>
            <person name="Vazquez-Boland J."/>
        </authorList>
    </citation>
    <scope>NUCLEOTIDE SEQUENCE [LARGE SCALE GENOMIC DNA]</scope>
    <source>
        <strain evidence="8 9">DSM 46662</strain>
    </source>
</reference>
<evidence type="ECO:0000259" key="6">
    <source>
        <dbReference type="PROSITE" id="PS50109"/>
    </source>
</evidence>
<dbReference type="SUPFAM" id="SSF55874">
    <property type="entry name" value="ATPase domain of HSP90 chaperone/DNA topoisomerase II/histidine kinase"/>
    <property type="match status" value="1"/>
</dbReference>
<dbReference type="SUPFAM" id="SSF55785">
    <property type="entry name" value="PYP-like sensor domain (PAS domain)"/>
    <property type="match status" value="2"/>
</dbReference>
<dbReference type="EMBL" id="JBDLNU010000002">
    <property type="protein sequence ID" value="MFM1727989.1"/>
    <property type="molecule type" value="Genomic_DNA"/>
</dbReference>
<dbReference type="PANTHER" id="PTHR43065:SF42">
    <property type="entry name" value="TWO-COMPONENT SENSOR PPRA"/>
    <property type="match status" value="1"/>
</dbReference>
<dbReference type="SMART" id="SM00387">
    <property type="entry name" value="HATPase_c"/>
    <property type="match status" value="1"/>
</dbReference>
<dbReference type="SMART" id="SM00091">
    <property type="entry name" value="PAS"/>
    <property type="match status" value="2"/>
</dbReference>
<keyword evidence="8" id="KW-0067">ATP-binding</keyword>
<evidence type="ECO:0000259" key="7">
    <source>
        <dbReference type="PROSITE" id="PS50112"/>
    </source>
</evidence>
<keyword evidence="9" id="KW-1185">Reference proteome</keyword>
<dbReference type="InterPro" id="IPR036890">
    <property type="entry name" value="HATPase_C_sf"/>
</dbReference>
<dbReference type="Gene3D" id="1.10.287.130">
    <property type="match status" value="1"/>
</dbReference>
<dbReference type="PRINTS" id="PR00344">
    <property type="entry name" value="BCTRLSENSOR"/>
</dbReference>
<dbReference type="Pfam" id="PF13426">
    <property type="entry name" value="PAS_9"/>
    <property type="match status" value="1"/>
</dbReference>
<evidence type="ECO:0000256" key="5">
    <source>
        <dbReference type="SAM" id="Coils"/>
    </source>
</evidence>
<dbReference type="Pfam" id="PF08448">
    <property type="entry name" value="PAS_4"/>
    <property type="match status" value="1"/>
</dbReference>
<feature type="domain" description="Histidine kinase" evidence="6">
    <location>
        <begin position="290"/>
        <end position="505"/>
    </location>
</feature>
<evidence type="ECO:0000256" key="3">
    <source>
        <dbReference type="ARBA" id="ARBA00022777"/>
    </source>
</evidence>
<keyword evidence="8" id="KW-0547">Nucleotide-binding</keyword>
<dbReference type="InterPro" id="IPR005467">
    <property type="entry name" value="His_kinase_dom"/>
</dbReference>
<gene>
    <name evidence="8" type="ORF">ABEU19_001458</name>
</gene>
<organism evidence="8 9">
    <name type="scientific">Prescottella soli</name>
    <dbReference type="NCBI Taxonomy" id="1543852"/>
    <lineage>
        <taxon>Bacteria</taxon>
        <taxon>Bacillati</taxon>
        <taxon>Actinomycetota</taxon>
        <taxon>Actinomycetes</taxon>
        <taxon>Mycobacteriales</taxon>
        <taxon>Nocardiaceae</taxon>
        <taxon>Prescottella</taxon>
    </lineage>
</organism>
<dbReference type="InterPro" id="IPR013656">
    <property type="entry name" value="PAS_4"/>
</dbReference>
<dbReference type="EC" id="2.7.13.3" evidence="2"/>
<dbReference type="InterPro" id="IPR004358">
    <property type="entry name" value="Sig_transdc_His_kin-like_C"/>
</dbReference>
<dbReference type="PROSITE" id="PS50109">
    <property type="entry name" value="HIS_KIN"/>
    <property type="match status" value="1"/>
</dbReference>
<dbReference type="CDD" id="cd00130">
    <property type="entry name" value="PAS"/>
    <property type="match status" value="2"/>
</dbReference>
<dbReference type="Gene3D" id="3.30.450.20">
    <property type="entry name" value="PAS domain"/>
    <property type="match status" value="2"/>
</dbReference>
<dbReference type="Pfam" id="PF02518">
    <property type="entry name" value="HATPase_c"/>
    <property type="match status" value="1"/>
</dbReference>
<evidence type="ECO:0000256" key="1">
    <source>
        <dbReference type="ARBA" id="ARBA00000085"/>
    </source>
</evidence>
<keyword evidence="3" id="KW-0808">Transferase</keyword>
<comment type="caution">
    <text evidence="8">The sequence shown here is derived from an EMBL/GenBank/DDBJ whole genome shotgun (WGS) entry which is preliminary data.</text>
</comment>
<dbReference type="GO" id="GO:0005524">
    <property type="term" value="F:ATP binding"/>
    <property type="evidence" value="ECO:0007669"/>
    <property type="project" value="UniProtKB-KW"/>
</dbReference>
<evidence type="ECO:0000313" key="8">
    <source>
        <dbReference type="EMBL" id="MFM1727989.1"/>
    </source>
</evidence>
<dbReference type="PANTHER" id="PTHR43065">
    <property type="entry name" value="SENSOR HISTIDINE KINASE"/>
    <property type="match status" value="1"/>
</dbReference>
<dbReference type="InterPro" id="IPR003594">
    <property type="entry name" value="HATPase_dom"/>
</dbReference>
<dbReference type="InterPro" id="IPR035965">
    <property type="entry name" value="PAS-like_dom_sf"/>
</dbReference>
<dbReference type="PROSITE" id="PS50112">
    <property type="entry name" value="PAS"/>
    <property type="match status" value="1"/>
</dbReference>
<dbReference type="NCBIfam" id="TIGR00229">
    <property type="entry name" value="sensory_box"/>
    <property type="match status" value="1"/>
</dbReference>
<dbReference type="InterPro" id="IPR000014">
    <property type="entry name" value="PAS"/>
</dbReference>
<protein>
    <recommendedName>
        <fullName evidence="2">histidine kinase</fullName>
        <ecNumber evidence="2">2.7.13.3</ecNumber>
    </recommendedName>
</protein>
<evidence type="ECO:0000313" key="9">
    <source>
        <dbReference type="Proteomes" id="UP001629744"/>
    </source>
</evidence>
<evidence type="ECO:0000256" key="4">
    <source>
        <dbReference type="ARBA" id="ARBA00023012"/>
    </source>
</evidence>
<dbReference type="RefSeq" id="WP_348604419.1">
    <property type="nucleotide sequence ID" value="NZ_CP157276.1"/>
</dbReference>
<keyword evidence="3" id="KW-0418">Kinase</keyword>